<comment type="similarity">
    <text evidence="1">Belongs to the glycosyltransferase 20 family.</text>
</comment>
<dbReference type="GO" id="GO:0003825">
    <property type="term" value="F:alpha,alpha-trehalose-phosphate synthase (UDP-forming) activity"/>
    <property type="evidence" value="ECO:0007669"/>
    <property type="project" value="TreeGrafter"/>
</dbReference>
<keyword evidence="2" id="KW-0328">Glycosyltransferase</keyword>
<dbReference type="AlphaFoldDB" id="A0A8J7SDG2"/>
<dbReference type="Pfam" id="PF00982">
    <property type="entry name" value="Glyco_transf_20"/>
    <property type="match status" value="1"/>
</dbReference>
<organism evidence="2 3">
    <name type="scientific">Thermohalobaculum xanthum</name>
    <dbReference type="NCBI Taxonomy" id="2753746"/>
    <lineage>
        <taxon>Bacteria</taxon>
        <taxon>Pseudomonadati</taxon>
        <taxon>Pseudomonadota</taxon>
        <taxon>Alphaproteobacteria</taxon>
        <taxon>Rhodobacterales</taxon>
        <taxon>Paracoccaceae</taxon>
        <taxon>Thermohalobaculum</taxon>
    </lineage>
</organism>
<sequence length="514" mass="57741">MPSDLVIVYHRQPYEEVEIDGRIVRRENSSPNGIVPTLKSFFGRVGHGAWVAWKLADDPADPDWERVIEIEDSFGQYTVSRLPLTEAQVRSFYHITSKEAFWPILHSFKERYNYDPVDWPVFREVNWAFAEAAAAEVAPGGVVWIHDYNLWLVPGYVRRLRPDVKIAFFHHTPFPSADMFNVLPWRREIVESLLACDEVGFHIPRYAANFVSVARSVFDVAVTGEEKTRADFAPEGMALAEHRVPTRIAHGSHEVLLSAFPVGVDAAYIRDLAEREDTVARAAEIREGLGECKMMISVARTDYTKGNVEQLLAFERLLERRPDLRGKVRLMHVSVTANRNMTAYEEVQSEIEQIAGRINGRFGSFEWQPLSLIGTAIPFRELVAYYRAADVAWITPLCDGLNLVAAEFCAARTDGDGVLVLSEFAGIAVELSEAIITNPFSHRSMDSAVDQALAMGEAERRSRMQALRTKVARYDIRAWAAEQQRLFDAIHLPDAEPLAGDRPGTATSAPKDAA</sequence>
<dbReference type="PANTHER" id="PTHR10788:SF106">
    <property type="entry name" value="BCDNA.GH08860"/>
    <property type="match status" value="1"/>
</dbReference>
<accession>A0A8J7SDG2</accession>
<gene>
    <name evidence="2" type="primary">ggpS</name>
    <name evidence="2" type="ORF">H0I76_08405</name>
</gene>
<dbReference type="InterPro" id="IPR012764">
    <property type="entry name" value="Gluc_glyc_Psyn"/>
</dbReference>
<dbReference type="SUPFAM" id="SSF53756">
    <property type="entry name" value="UDP-Glycosyltransferase/glycogen phosphorylase"/>
    <property type="match status" value="1"/>
</dbReference>
<evidence type="ECO:0000313" key="2">
    <source>
        <dbReference type="EMBL" id="MBK0399208.1"/>
    </source>
</evidence>
<dbReference type="EMBL" id="JAEHHL010000004">
    <property type="protein sequence ID" value="MBK0399208.1"/>
    <property type="molecule type" value="Genomic_DNA"/>
</dbReference>
<dbReference type="InterPro" id="IPR001830">
    <property type="entry name" value="Glyco_trans_20"/>
</dbReference>
<dbReference type="PANTHER" id="PTHR10788">
    <property type="entry name" value="TREHALOSE-6-PHOSPHATE SYNTHASE"/>
    <property type="match status" value="1"/>
</dbReference>
<evidence type="ECO:0000256" key="1">
    <source>
        <dbReference type="ARBA" id="ARBA00008799"/>
    </source>
</evidence>
<dbReference type="NCBIfam" id="TIGR02398">
    <property type="entry name" value="gluc_glyc_Psyn"/>
    <property type="match status" value="1"/>
</dbReference>
<reference evidence="2" key="1">
    <citation type="submission" date="2020-12" db="EMBL/GenBank/DDBJ databases">
        <title>Bacterial taxonomy.</title>
        <authorList>
            <person name="Pan X."/>
        </authorList>
    </citation>
    <scope>NUCLEOTIDE SEQUENCE</scope>
    <source>
        <strain evidence="2">M0105</strain>
    </source>
</reference>
<dbReference type="CDD" id="cd03788">
    <property type="entry name" value="GT20_TPS"/>
    <property type="match status" value="1"/>
</dbReference>
<dbReference type="Proteomes" id="UP000655420">
    <property type="component" value="Unassembled WGS sequence"/>
</dbReference>
<protein>
    <submittedName>
        <fullName evidence="2">Glucosylglycerol-phosphate synthase</fullName>
        <ecNumber evidence="2">2.4.1.213</ecNumber>
    </submittedName>
</protein>
<keyword evidence="3" id="KW-1185">Reference proteome</keyword>
<name>A0A8J7SDG2_9RHOB</name>
<dbReference type="RefSeq" id="WP_200609250.1">
    <property type="nucleotide sequence ID" value="NZ_JAEHHL010000004.1"/>
</dbReference>
<evidence type="ECO:0000313" key="3">
    <source>
        <dbReference type="Proteomes" id="UP000655420"/>
    </source>
</evidence>
<proteinExistence type="inferred from homology"/>
<keyword evidence="2" id="KW-0808">Transferase</keyword>
<dbReference type="Gene3D" id="3.40.50.2000">
    <property type="entry name" value="Glycogen Phosphorylase B"/>
    <property type="match status" value="2"/>
</dbReference>
<dbReference type="GO" id="GO:0005992">
    <property type="term" value="P:trehalose biosynthetic process"/>
    <property type="evidence" value="ECO:0007669"/>
    <property type="project" value="InterPro"/>
</dbReference>
<comment type="caution">
    <text evidence="2">The sequence shown here is derived from an EMBL/GenBank/DDBJ whole genome shotgun (WGS) entry which is preliminary data.</text>
</comment>
<dbReference type="GO" id="GO:0033828">
    <property type="term" value="F:glucosylglycerol-phosphate synthase activity"/>
    <property type="evidence" value="ECO:0007669"/>
    <property type="project" value="UniProtKB-EC"/>
</dbReference>
<dbReference type="EC" id="2.4.1.213" evidence="2"/>
<dbReference type="GO" id="GO:0051473">
    <property type="term" value="P:glucosylglycerol biosynthetic process"/>
    <property type="evidence" value="ECO:0007669"/>
    <property type="project" value="InterPro"/>
</dbReference>